<feature type="region of interest" description="Disordered" evidence="1">
    <location>
        <begin position="491"/>
        <end position="512"/>
    </location>
</feature>
<feature type="region of interest" description="Disordered" evidence="1">
    <location>
        <begin position="153"/>
        <end position="233"/>
    </location>
</feature>
<feature type="compositionally biased region" description="Basic and acidic residues" evidence="1">
    <location>
        <begin position="868"/>
        <end position="885"/>
    </location>
</feature>
<feature type="region of interest" description="Disordered" evidence="1">
    <location>
        <begin position="308"/>
        <end position="328"/>
    </location>
</feature>
<dbReference type="EMBL" id="KZ819301">
    <property type="protein sequence ID" value="PWN95989.1"/>
    <property type="molecule type" value="Genomic_DNA"/>
</dbReference>
<gene>
    <name evidence="2" type="ORF">FA09DRAFT_326372</name>
</gene>
<dbReference type="GeneID" id="37268751"/>
<feature type="region of interest" description="Disordered" evidence="1">
    <location>
        <begin position="44"/>
        <end position="64"/>
    </location>
</feature>
<name>A0A316Z333_9BASI</name>
<dbReference type="RefSeq" id="XP_025596268.1">
    <property type="nucleotide sequence ID" value="XM_025741207.1"/>
</dbReference>
<evidence type="ECO:0000313" key="3">
    <source>
        <dbReference type="Proteomes" id="UP000245946"/>
    </source>
</evidence>
<reference evidence="2 3" key="1">
    <citation type="journal article" date="2018" name="Mol. Biol. Evol.">
        <title>Broad Genomic Sampling Reveals a Smut Pathogenic Ancestry of the Fungal Clade Ustilaginomycotina.</title>
        <authorList>
            <person name="Kijpornyongpan T."/>
            <person name="Mondo S.J."/>
            <person name="Barry K."/>
            <person name="Sandor L."/>
            <person name="Lee J."/>
            <person name="Lipzen A."/>
            <person name="Pangilinan J."/>
            <person name="LaButti K."/>
            <person name="Hainaut M."/>
            <person name="Henrissat B."/>
            <person name="Grigoriev I.V."/>
            <person name="Spatafora J.W."/>
            <person name="Aime M.C."/>
        </authorList>
    </citation>
    <scope>NUCLEOTIDE SEQUENCE [LARGE SCALE GENOMIC DNA]</scope>
    <source>
        <strain evidence="2 3">MCA 4186</strain>
    </source>
</reference>
<evidence type="ECO:0000313" key="2">
    <source>
        <dbReference type="EMBL" id="PWN95989.1"/>
    </source>
</evidence>
<feature type="compositionally biased region" description="Low complexity" evidence="1">
    <location>
        <begin position="108"/>
        <end position="120"/>
    </location>
</feature>
<keyword evidence="3" id="KW-1185">Reference proteome</keyword>
<feature type="compositionally biased region" description="Low complexity" evidence="1">
    <location>
        <begin position="45"/>
        <end position="58"/>
    </location>
</feature>
<sequence>MSAFTSEPTLLPERRGSALAAHQAALRKSGACFSPTPTHVAIAGVDTSPDVSPSSSPTRTGFRLLTRNGSLSRSSIGKEPWSSLDGTSLLPLASGWNMTRRCSDESAVSAGSSNLSSRSGGDSRDCSPTQMSFNRAERRSLTGATTLMFDRFASTSPTDSFPPTPGLVEDLPSPSGSGLQRRRTSSSAPVRRSSGGTSSEPPFLLTSHASLRRSSHLSGSTSPLPPVSHCGSRRGSVFTDDSVPFSGVPAYLVEGALLAVKEAPQGAGQVLTRTLSDEARQAHGIQVHHLPASAIAARHTALIVTPTESPVSSLPAPTQRRASSPSNLRTRRMGVNSLTLDTSPPAARFLERTHWSAQPAASSSLLARRRASSNPVASTSQTAASGLLPAPMIVSDHAKRISAPVPPASDTQALSLAPLVFDDSESDSDGTLTPNCYSPTVPSPKRGNACLEPVADAAAVNAQARRSFARAIRRASQGEEARGPLDIARERELAPTPPLGERTAKPRLAASMPSRLAVASQLKRSVSDTSPLELPLATLWSLPEEEVPSFSSQMPLSLPVLSVRKQMEEEFADATDRAAAIRARKRNTVCGVIGMGLPSPLGGRSERRASIATPSSVLAAAADARLTTSARHTRRTARPLSWAAGSSTEACARLAKLGGPIAEEAEADADKDVAVDPEASAAAEELRLLASVPREYSSSAARRALQAQPANILARVVGPKPPRPPKSKLRSIAPSPAAPPRVALAIAACEPQAVATEQVQQRVLGPVPPSLRADFAAISRRRASLPGMPAMEGPASPLPRLVAPKPISPTRPTFVHGASFVDLVVPAPCSPSSRRGSLNLGARIPSLDEASEQHRPMRRHSLLLEPEAAPREEHRTTPRPDEDVKAVATSGNLLC</sequence>
<evidence type="ECO:0000256" key="1">
    <source>
        <dbReference type="SAM" id="MobiDB-lite"/>
    </source>
</evidence>
<organism evidence="2 3">
    <name type="scientific">Tilletiopsis washingtonensis</name>
    <dbReference type="NCBI Taxonomy" id="58919"/>
    <lineage>
        <taxon>Eukaryota</taxon>
        <taxon>Fungi</taxon>
        <taxon>Dikarya</taxon>
        <taxon>Basidiomycota</taxon>
        <taxon>Ustilaginomycotina</taxon>
        <taxon>Exobasidiomycetes</taxon>
        <taxon>Entylomatales</taxon>
        <taxon>Entylomatales incertae sedis</taxon>
        <taxon>Tilletiopsis</taxon>
    </lineage>
</organism>
<protein>
    <submittedName>
        <fullName evidence="2">Uncharacterized protein</fullName>
    </submittedName>
</protein>
<proteinExistence type="predicted"/>
<feature type="region of interest" description="Disordered" evidence="1">
    <location>
        <begin position="847"/>
        <end position="895"/>
    </location>
</feature>
<feature type="region of interest" description="Disordered" evidence="1">
    <location>
        <begin position="108"/>
        <end position="139"/>
    </location>
</feature>
<feature type="region of interest" description="Disordered" evidence="1">
    <location>
        <begin position="716"/>
        <end position="736"/>
    </location>
</feature>
<dbReference type="Proteomes" id="UP000245946">
    <property type="component" value="Unassembled WGS sequence"/>
</dbReference>
<accession>A0A316Z333</accession>
<dbReference type="AlphaFoldDB" id="A0A316Z333"/>